<organism evidence="2 3">
    <name type="scientific">Solanum verrucosum</name>
    <dbReference type="NCBI Taxonomy" id="315347"/>
    <lineage>
        <taxon>Eukaryota</taxon>
        <taxon>Viridiplantae</taxon>
        <taxon>Streptophyta</taxon>
        <taxon>Embryophyta</taxon>
        <taxon>Tracheophyta</taxon>
        <taxon>Spermatophyta</taxon>
        <taxon>Magnoliopsida</taxon>
        <taxon>eudicotyledons</taxon>
        <taxon>Gunneridae</taxon>
        <taxon>Pentapetalae</taxon>
        <taxon>asterids</taxon>
        <taxon>lamiids</taxon>
        <taxon>Solanales</taxon>
        <taxon>Solanaceae</taxon>
        <taxon>Solanoideae</taxon>
        <taxon>Solaneae</taxon>
        <taxon>Solanum</taxon>
    </lineage>
</organism>
<protein>
    <submittedName>
        <fullName evidence="2">Uncharacterized protein</fullName>
    </submittedName>
</protein>
<evidence type="ECO:0000313" key="3">
    <source>
        <dbReference type="Proteomes" id="UP001234989"/>
    </source>
</evidence>
<dbReference type="AlphaFoldDB" id="A0AAF0U6Y4"/>
<dbReference type="Proteomes" id="UP001234989">
    <property type="component" value="Chromosome 8"/>
</dbReference>
<proteinExistence type="predicted"/>
<evidence type="ECO:0000313" key="2">
    <source>
        <dbReference type="EMBL" id="WMV40316.1"/>
    </source>
</evidence>
<gene>
    <name evidence="2" type="ORF">MTR67_033701</name>
</gene>
<keyword evidence="3" id="KW-1185">Reference proteome</keyword>
<evidence type="ECO:0000256" key="1">
    <source>
        <dbReference type="SAM" id="MobiDB-lite"/>
    </source>
</evidence>
<dbReference type="EMBL" id="CP133619">
    <property type="protein sequence ID" value="WMV40316.1"/>
    <property type="molecule type" value="Genomic_DNA"/>
</dbReference>
<accession>A0AAF0U6Y4</accession>
<feature type="region of interest" description="Disordered" evidence="1">
    <location>
        <begin position="1"/>
        <end position="78"/>
    </location>
</feature>
<name>A0AAF0U6Y4_SOLVR</name>
<feature type="compositionally biased region" description="Polar residues" evidence="1">
    <location>
        <begin position="36"/>
        <end position="48"/>
    </location>
</feature>
<sequence>MEGTSGEFEKEKILSYKAEMQSNEPEVEHNEKQEAQPPSASMPSSLPTELSPPVEKPQKLQRRKSGPRSSPDLEDVEIDLTMESLPRERDIDFAIELEPGTWSISIPSYPTLFVNGWHTWDYGRSRSVAP</sequence>
<reference evidence="2" key="1">
    <citation type="submission" date="2023-08" db="EMBL/GenBank/DDBJ databases">
        <title>A de novo genome assembly of Solanum verrucosum Schlechtendal, a Mexican diploid species geographically isolated from the other diploid A-genome species in potato relatives.</title>
        <authorList>
            <person name="Hosaka K."/>
        </authorList>
    </citation>
    <scope>NUCLEOTIDE SEQUENCE</scope>
    <source>
        <tissue evidence="2">Young leaves</tissue>
    </source>
</reference>